<dbReference type="EMBL" id="DSMG01000072">
    <property type="protein sequence ID" value="HDX31108.1"/>
    <property type="molecule type" value="Genomic_DNA"/>
</dbReference>
<keyword evidence="6" id="KW-0032">Aminotransferase</keyword>
<dbReference type="PANTHER" id="PTHR11808">
    <property type="entry name" value="TRANS-SULFURATION ENZYME FAMILY MEMBER"/>
    <property type="match status" value="1"/>
</dbReference>
<protein>
    <submittedName>
        <fullName evidence="6">Aminotransferase class I/II-fold pyridoxal phosphate-dependent enzyme</fullName>
    </submittedName>
</protein>
<evidence type="ECO:0000256" key="5">
    <source>
        <dbReference type="RuleBase" id="RU362118"/>
    </source>
</evidence>
<dbReference type="GO" id="GO:0004123">
    <property type="term" value="F:cystathionine gamma-lyase activity"/>
    <property type="evidence" value="ECO:0007669"/>
    <property type="project" value="TreeGrafter"/>
</dbReference>
<dbReference type="InterPro" id="IPR000277">
    <property type="entry name" value="Cys/Met-Metab_PyrdxlP-dep_enz"/>
</dbReference>
<dbReference type="GO" id="GO:0019346">
    <property type="term" value="P:transsulfuration"/>
    <property type="evidence" value="ECO:0007669"/>
    <property type="project" value="InterPro"/>
</dbReference>
<proteinExistence type="inferred from homology"/>
<dbReference type="GO" id="GO:0008483">
    <property type="term" value="F:transaminase activity"/>
    <property type="evidence" value="ECO:0007669"/>
    <property type="project" value="UniProtKB-KW"/>
</dbReference>
<dbReference type="GO" id="GO:0005737">
    <property type="term" value="C:cytoplasm"/>
    <property type="evidence" value="ECO:0007669"/>
    <property type="project" value="TreeGrafter"/>
</dbReference>
<feature type="modified residue" description="N6-(pyridoxal phosphate)lysine" evidence="4">
    <location>
        <position position="196"/>
    </location>
</feature>
<gene>
    <name evidence="6" type="ORF">ENQ20_06385</name>
</gene>
<dbReference type="SUPFAM" id="SSF53383">
    <property type="entry name" value="PLP-dependent transferases"/>
    <property type="match status" value="1"/>
</dbReference>
<keyword evidence="6" id="KW-0808">Transferase</keyword>
<dbReference type="GO" id="GO:0019343">
    <property type="term" value="P:cysteine biosynthetic process via cystathionine"/>
    <property type="evidence" value="ECO:0007669"/>
    <property type="project" value="TreeGrafter"/>
</dbReference>
<dbReference type="FunFam" id="3.40.640.10:FF:000009">
    <property type="entry name" value="Cystathionine gamma-synthase homolog"/>
    <property type="match status" value="1"/>
</dbReference>
<organism evidence="6">
    <name type="scientific">Caldilinea aerophila</name>
    <dbReference type="NCBI Taxonomy" id="133453"/>
    <lineage>
        <taxon>Bacteria</taxon>
        <taxon>Bacillati</taxon>
        <taxon>Chloroflexota</taxon>
        <taxon>Caldilineae</taxon>
        <taxon>Caldilineales</taxon>
        <taxon>Caldilineaceae</taxon>
        <taxon>Caldilinea</taxon>
    </lineage>
</organism>
<dbReference type="Gene3D" id="3.90.1150.10">
    <property type="entry name" value="Aspartate Aminotransferase, domain 1"/>
    <property type="match status" value="1"/>
</dbReference>
<dbReference type="CDD" id="cd00614">
    <property type="entry name" value="CGS_like"/>
    <property type="match status" value="1"/>
</dbReference>
<dbReference type="PIRSF" id="PIRSF001434">
    <property type="entry name" value="CGS"/>
    <property type="match status" value="1"/>
</dbReference>
<dbReference type="InterPro" id="IPR015422">
    <property type="entry name" value="PyrdxlP-dep_Trfase_small"/>
</dbReference>
<comment type="cofactor">
    <cofactor evidence="1 5">
        <name>pyridoxal 5'-phosphate</name>
        <dbReference type="ChEBI" id="CHEBI:597326"/>
    </cofactor>
</comment>
<evidence type="ECO:0000256" key="1">
    <source>
        <dbReference type="ARBA" id="ARBA00001933"/>
    </source>
</evidence>
<comment type="similarity">
    <text evidence="2 5">Belongs to the trans-sulfuration enzymes family.</text>
</comment>
<dbReference type="Pfam" id="PF01053">
    <property type="entry name" value="Cys_Met_Meta_PP"/>
    <property type="match status" value="1"/>
</dbReference>
<comment type="caution">
    <text evidence="6">The sequence shown here is derived from an EMBL/GenBank/DDBJ whole genome shotgun (WGS) entry which is preliminary data.</text>
</comment>
<dbReference type="GO" id="GO:0003962">
    <property type="term" value="F:cystathionine gamma-synthase activity"/>
    <property type="evidence" value="ECO:0007669"/>
    <property type="project" value="TreeGrafter"/>
</dbReference>
<dbReference type="PROSITE" id="PS00868">
    <property type="entry name" value="CYS_MET_METAB_PP"/>
    <property type="match status" value="1"/>
</dbReference>
<dbReference type="AlphaFoldDB" id="A0A7C1JW55"/>
<evidence type="ECO:0000256" key="3">
    <source>
        <dbReference type="ARBA" id="ARBA00022898"/>
    </source>
</evidence>
<name>A0A7C1JW55_9CHLR</name>
<keyword evidence="3 4" id="KW-0663">Pyridoxal phosphate</keyword>
<dbReference type="InterPro" id="IPR054542">
    <property type="entry name" value="Cys_met_metab_PP"/>
</dbReference>
<dbReference type="GO" id="GO:0030170">
    <property type="term" value="F:pyridoxal phosphate binding"/>
    <property type="evidence" value="ECO:0007669"/>
    <property type="project" value="InterPro"/>
</dbReference>
<dbReference type="InterPro" id="IPR015421">
    <property type="entry name" value="PyrdxlP-dep_Trfase_major"/>
</dbReference>
<dbReference type="PANTHER" id="PTHR11808:SF15">
    <property type="entry name" value="CYSTATHIONINE GAMMA-LYASE"/>
    <property type="match status" value="1"/>
</dbReference>
<evidence type="ECO:0000256" key="2">
    <source>
        <dbReference type="ARBA" id="ARBA00009077"/>
    </source>
</evidence>
<dbReference type="Gene3D" id="3.40.640.10">
    <property type="entry name" value="Type I PLP-dependent aspartate aminotransferase-like (Major domain)"/>
    <property type="match status" value="1"/>
</dbReference>
<evidence type="ECO:0000313" key="6">
    <source>
        <dbReference type="EMBL" id="HDX31108.1"/>
    </source>
</evidence>
<evidence type="ECO:0000256" key="4">
    <source>
        <dbReference type="PIRSR" id="PIRSR001434-2"/>
    </source>
</evidence>
<dbReference type="InterPro" id="IPR015424">
    <property type="entry name" value="PyrdxlP-dep_Trfase"/>
</dbReference>
<sequence length="373" mass="39719">MHLETLAIHVGHTPDPTTGAVMSPIHLSTTFARAADGSYPSGYVYTRTGNPNRSELETALAALEGGAAAAAFASGMAAISAIFQALAPGDHILFPDDTYFGAGRLLRELMAPWGLRYSIVNMADLDAVRAAIRSRTRLVWVETPSNPLLKITDIAAVAEIAHAAGARCAVDNTWPSPVGQQPLALGADLVMHASTKYLGGHSDLLGGVVIVREVDEFFERIRLVQAIGGAVPSPFDCWLLLRSIRTLPYRMRGHSANAQRVAEFLAEHPAVAAVHYPGLPTHPGHAIAQRQMKLYGGMLSIQVHGGAEEAMAVAARVQLFTRATSLGGVESLIEHRASVEGPHTTTPANLLRLSIGLEHPDDLIADLEQALAR</sequence>
<accession>A0A7C1JW55</accession>
<reference evidence="6" key="1">
    <citation type="journal article" date="2020" name="mSystems">
        <title>Genome- and Community-Level Interaction Insights into Carbon Utilization and Element Cycling Functions of Hydrothermarchaeota in Hydrothermal Sediment.</title>
        <authorList>
            <person name="Zhou Z."/>
            <person name="Liu Y."/>
            <person name="Xu W."/>
            <person name="Pan J."/>
            <person name="Luo Z.H."/>
            <person name="Li M."/>
        </authorList>
    </citation>
    <scope>NUCLEOTIDE SEQUENCE [LARGE SCALE GENOMIC DNA]</scope>
    <source>
        <strain evidence="6">SpSt-289</strain>
    </source>
</reference>